<proteinExistence type="predicted"/>
<dbReference type="EMBL" id="MN740275">
    <property type="protein sequence ID" value="QHT97370.1"/>
    <property type="molecule type" value="Genomic_DNA"/>
</dbReference>
<evidence type="ECO:0000313" key="1">
    <source>
        <dbReference type="EMBL" id="QHT97370.1"/>
    </source>
</evidence>
<dbReference type="Pfam" id="PF10282">
    <property type="entry name" value="Lactonase"/>
    <property type="match status" value="1"/>
</dbReference>
<sequence length="356" mass="38939">MKEFEFITGFDVSDEDISPRGLAFNNDGTKMFLVGLTGKKVIEYTLSRGFDVTTARFVDFFSLRDEITEPMGLAFNNDGTKMFVVDFNAAAGQDVNEYTLPRGFDVSTASFVGKFNVKAEESQPVGLAFNNDGTKMFVVGYKNDKVSEYALSRGFDLSTASFVHAEDVIVRAGENEPRGIAFNNDGTMMFVILSTLDEVNIFTLSTGFDVSTASFVRAFNIRTQDGAPTHLAFNNDGTRMFVVGRNKKKIFVYATGLYWGSPTDSLTWFEKGTAVSVAAYASQATSSKSTGAGTSVALSTGIMTYTMAHVIEYINPTEITTGVNPIKLKKKGKAKLGLLAYIGSRVKDMDFWRLGL</sequence>
<dbReference type="PANTHER" id="PTHR47197:SF3">
    <property type="entry name" value="DIHYDRO-HEME D1 DEHYDROGENASE"/>
    <property type="match status" value="1"/>
</dbReference>
<name>A0A6C0IXV8_9ZZZZ</name>
<dbReference type="InterPro" id="IPR015943">
    <property type="entry name" value="WD40/YVTN_repeat-like_dom_sf"/>
</dbReference>
<accession>A0A6C0IXV8</accession>
<reference evidence="1" key="1">
    <citation type="journal article" date="2020" name="Nature">
        <title>Giant virus diversity and host interactions through global metagenomics.</title>
        <authorList>
            <person name="Schulz F."/>
            <person name="Roux S."/>
            <person name="Paez-Espino D."/>
            <person name="Jungbluth S."/>
            <person name="Walsh D.A."/>
            <person name="Denef V.J."/>
            <person name="McMahon K.D."/>
            <person name="Konstantinidis K.T."/>
            <person name="Eloe-Fadrosh E.A."/>
            <person name="Kyrpides N.C."/>
            <person name="Woyke T."/>
        </authorList>
    </citation>
    <scope>NUCLEOTIDE SEQUENCE</scope>
    <source>
        <strain evidence="1">GVMAG-M-3300025138-11</strain>
    </source>
</reference>
<protein>
    <submittedName>
        <fullName evidence="1">Uncharacterized protein</fullName>
    </submittedName>
</protein>
<dbReference type="InterPro" id="IPR019405">
    <property type="entry name" value="Lactonase_7-beta_prop"/>
</dbReference>
<organism evidence="1">
    <name type="scientific">viral metagenome</name>
    <dbReference type="NCBI Taxonomy" id="1070528"/>
    <lineage>
        <taxon>unclassified sequences</taxon>
        <taxon>metagenomes</taxon>
        <taxon>organismal metagenomes</taxon>
    </lineage>
</organism>
<dbReference type="SUPFAM" id="SSF75011">
    <property type="entry name" value="3-carboxy-cis,cis-mucoante lactonizing enzyme"/>
    <property type="match status" value="1"/>
</dbReference>
<dbReference type="AlphaFoldDB" id="A0A6C0IXV8"/>
<dbReference type="PANTHER" id="PTHR47197">
    <property type="entry name" value="PROTEIN NIRF"/>
    <property type="match status" value="1"/>
</dbReference>
<dbReference type="InterPro" id="IPR051200">
    <property type="entry name" value="Host-pathogen_enzymatic-act"/>
</dbReference>
<dbReference type="Gene3D" id="2.130.10.10">
    <property type="entry name" value="YVTN repeat-like/Quinoprotein amine dehydrogenase"/>
    <property type="match status" value="1"/>
</dbReference>